<comment type="caution">
    <text evidence="1">The sequence shown here is derived from an EMBL/GenBank/DDBJ whole genome shotgun (WGS) entry which is preliminary data.</text>
</comment>
<dbReference type="EMBL" id="BARV01017194">
    <property type="protein sequence ID" value="GAI20558.1"/>
    <property type="molecule type" value="Genomic_DNA"/>
</dbReference>
<accession>X1LNA7</accession>
<organism evidence="1">
    <name type="scientific">marine sediment metagenome</name>
    <dbReference type="NCBI Taxonomy" id="412755"/>
    <lineage>
        <taxon>unclassified sequences</taxon>
        <taxon>metagenomes</taxon>
        <taxon>ecological metagenomes</taxon>
    </lineage>
</organism>
<reference evidence="1" key="1">
    <citation type="journal article" date="2014" name="Front. Microbiol.">
        <title>High frequency of phylogenetically diverse reductive dehalogenase-homologous genes in deep subseafloor sedimentary metagenomes.</title>
        <authorList>
            <person name="Kawai M."/>
            <person name="Futagami T."/>
            <person name="Toyoda A."/>
            <person name="Takaki Y."/>
            <person name="Nishi S."/>
            <person name="Hori S."/>
            <person name="Arai W."/>
            <person name="Tsubouchi T."/>
            <person name="Morono Y."/>
            <person name="Uchiyama I."/>
            <person name="Ito T."/>
            <person name="Fujiyama A."/>
            <person name="Inagaki F."/>
            <person name="Takami H."/>
        </authorList>
    </citation>
    <scope>NUCLEOTIDE SEQUENCE</scope>
    <source>
        <strain evidence="1">Expedition CK06-06</strain>
    </source>
</reference>
<gene>
    <name evidence="1" type="ORF">S06H3_29355</name>
</gene>
<protein>
    <submittedName>
        <fullName evidence="1">Uncharacterized protein</fullName>
    </submittedName>
</protein>
<name>X1LNA7_9ZZZZ</name>
<proteinExistence type="predicted"/>
<evidence type="ECO:0000313" key="1">
    <source>
        <dbReference type="EMBL" id="GAI20558.1"/>
    </source>
</evidence>
<dbReference type="AlphaFoldDB" id="X1LNA7"/>
<sequence length="36" mass="4017">VGPATTTLTYGNDWLQKVVGWEELTNPRVQLWGKAS</sequence>
<feature type="non-terminal residue" evidence="1">
    <location>
        <position position="1"/>
    </location>
</feature>